<gene>
    <name evidence="2" type="ORF">ALGA_4152</name>
</gene>
<dbReference type="Proteomes" id="UP000218267">
    <property type="component" value="Chromosome"/>
</dbReference>
<dbReference type="GO" id="GO:0016746">
    <property type="term" value="F:acyltransferase activity"/>
    <property type="evidence" value="ECO:0007669"/>
    <property type="project" value="InterPro"/>
</dbReference>
<dbReference type="SUPFAM" id="SSF69593">
    <property type="entry name" value="Glycerol-3-phosphate (1)-acyltransferase"/>
    <property type="match status" value="1"/>
</dbReference>
<dbReference type="GO" id="GO:0019698">
    <property type="term" value="P:D-galacturonate catabolic process"/>
    <property type="evidence" value="ECO:0007669"/>
    <property type="project" value="TreeGrafter"/>
</dbReference>
<evidence type="ECO:0000313" key="3">
    <source>
        <dbReference type="Proteomes" id="UP000218267"/>
    </source>
</evidence>
<dbReference type="AlphaFoldDB" id="A0A1Y1CR29"/>
<dbReference type="GO" id="GO:0042840">
    <property type="term" value="P:D-glucuronate catabolic process"/>
    <property type="evidence" value="ECO:0007669"/>
    <property type="project" value="TreeGrafter"/>
</dbReference>
<reference evidence="3" key="2">
    <citation type="journal article" date="2020" name="Antonie Van Leeuwenhoek">
        <title>Labilibaculum antarcticum sp. nov., a novel facultative anaerobic, psychrotorelant bacterium isolated from marine sediment of Antarctica.</title>
        <authorList>
            <person name="Watanabe M."/>
            <person name="Kojima H."/>
            <person name="Fukui M."/>
        </authorList>
    </citation>
    <scope>NUCLEOTIDE SEQUENCE [LARGE SCALE GENOMIC DNA]</scope>
    <source>
        <strain evidence="3">SPP2</strain>
    </source>
</reference>
<dbReference type="InterPro" id="IPR002123">
    <property type="entry name" value="Plipid/glycerol_acylTrfase"/>
</dbReference>
<dbReference type="EMBL" id="AP018042">
    <property type="protein sequence ID" value="BAX82443.1"/>
    <property type="molecule type" value="Genomic_DNA"/>
</dbReference>
<dbReference type="KEGG" id="mbas:ALGA_4152"/>
<name>A0A1Y1CR29_9BACT</name>
<feature type="domain" description="Phospholipid/glycerol acyltransferase" evidence="1">
    <location>
        <begin position="84"/>
        <end position="229"/>
    </location>
</feature>
<dbReference type="PANTHER" id="PTHR30068:SF3">
    <property type="entry name" value="PHOSPHOLIPID_GLYCEROL ACYLTRANSFERASE DOMAIN-CONTAINING PROTEIN"/>
    <property type="match status" value="1"/>
</dbReference>
<accession>A0A1Y1CR29</accession>
<dbReference type="RefSeq" id="WP_096432760.1">
    <property type="nucleotide sequence ID" value="NZ_AP018042.1"/>
</dbReference>
<dbReference type="OrthoDB" id="1078132at2"/>
<evidence type="ECO:0000259" key="1">
    <source>
        <dbReference type="Pfam" id="PF01553"/>
    </source>
</evidence>
<proteinExistence type="predicted"/>
<dbReference type="Pfam" id="PF01553">
    <property type="entry name" value="Acyltransferase"/>
    <property type="match status" value="1"/>
</dbReference>
<evidence type="ECO:0000313" key="2">
    <source>
        <dbReference type="EMBL" id="BAX82443.1"/>
    </source>
</evidence>
<sequence>MTNQTKENTFDRIRCYNDSEAVDALKRMVEYDEFYPVFKHVFPNLDQSALTNLFLSVTGSYDFQKRVMNDAVKTVIKFSMDEFSCEGIKNLDKNEAYLYVANHRDIVMDAALLQHSLVTNDMNTTQITFGDNLMSSDFIIDFGKINKMFTVIRDADGREALRNSQELSAYMRYVIRSKKESVWIAQRPGRTKNGLDKTQEGLLRMFSMSGEGSYKDRLKDLNIVPLAISYEFEPCDYLKVYELCEKKRGKYIKKKGEDFNSVVEGIRVSKGRTKLVMGTSLSPFIDALPDDIDKKEILKVVAGEIDRQIYSNYQLWPTNYIAHDMLNDGQQYASEYTLKEKDRFVAHMTSCAAKLDLDADEFKTAFLSLYANPIKQ</sequence>
<keyword evidence="3" id="KW-1185">Reference proteome</keyword>
<reference evidence="2 3" key="1">
    <citation type="journal article" date="2018" name="Mar. Genomics">
        <title>Complete genome sequence of Marinifilaceae bacterium strain SPP2, isolated from the Antarctic marine sediment.</title>
        <authorList>
            <person name="Watanabe M."/>
            <person name="Kojima H."/>
            <person name="Fukui M."/>
        </authorList>
    </citation>
    <scope>NUCLEOTIDE SEQUENCE [LARGE SCALE GENOMIC DNA]</scope>
    <source>
        <strain evidence="2 3">SPP2</strain>
    </source>
</reference>
<dbReference type="PANTHER" id="PTHR30068">
    <property type="entry name" value="URONATE ISOMERASE"/>
    <property type="match status" value="1"/>
</dbReference>
<protein>
    <recommendedName>
        <fullName evidence="1">Phospholipid/glycerol acyltransferase domain-containing protein</fullName>
    </recommendedName>
</protein>
<organism evidence="2 3">
    <name type="scientific">Labilibaculum antarcticum</name>
    <dbReference type="NCBI Taxonomy" id="1717717"/>
    <lineage>
        <taxon>Bacteria</taxon>
        <taxon>Pseudomonadati</taxon>
        <taxon>Bacteroidota</taxon>
        <taxon>Bacteroidia</taxon>
        <taxon>Marinilabiliales</taxon>
        <taxon>Marinifilaceae</taxon>
        <taxon>Labilibaculum</taxon>
    </lineage>
</organism>